<keyword evidence="6" id="KW-1185">Reference proteome</keyword>
<dbReference type="GO" id="GO:0003729">
    <property type="term" value="F:mRNA binding"/>
    <property type="evidence" value="ECO:0007669"/>
    <property type="project" value="TreeGrafter"/>
</dbReference>
<feature type="compositionally biased region" description="Basic and acidic residues" evidence="3">
    <location>
        <begin position="99"/>
        <end position="109"/>
    </location>
</feature>
<accession>A0A9W9SN79</accession>
<gene>
    <name evidence="5" type="ORF">N7496_004029</name>
</gene>
<protein>
    <recommendedName>
        <fullName evidence="4">RRM domain-containing protein</fullName>
    </recommendedName>
</protein>
<evidence type="ECO:0000313" key="5">
    <source>
        <dbReference type="EMBL" id="KAJ5381601.1"/>
    </source>
</evidence>
<dbReference type="Proteomes" id="UP001147782">
    <property type="component" value="Unassembled WGS sequence"/>
</dbReference>
<dbReference type="OrthoDB" id="5382468at2759"/>
<proteinExistence type="predicted"/>
<keyword evidence="1 2" id="KW-0694">RNA-binding</keyword>
<sequence length="222" mass="24129">MTVMDLFGRIGPVSALSLVYDRAGRSEGVAYVTYQRLGDAHESIREFDGANAKGQPIRLSLVPGRRAERNTDRNTLFDRVERPGRDARSLSPGGDEGADGSRRGRRSDVSKPAPDGIDRYVPGTRQRSPRRGGGRRGGRDNRDNRGRNERGGRRTGEGRPRKTQEELDQEMDDYWGGNNDATETSEKQPETAATQPQAATAPAPAAAPAAPAAADDDIDMIE</sequence>
<dbReference type="Gene3D" id="3.30.70.330">
    <property type="match status" value="1"/>
</dbReference>
<dbReference type="SMART" id="SM01218">
    <property type="entry name" value="FoP_duplication"/>
    <property type="match status" value="1"/>
</dbReference>
<feature type="compositionally biased region" description="Basic and acidic residues" evidence="3">
    <location>
        <begin position="137"/>
        <end position="165"/>
    </location>
</feature>
<dbReference type="InterPro" id="IPR051229">
    <property type="entry name" value="ALYREF_mRNA_export"/>
</dbReference>
<evidence type="ECO:0000259" key="4">
    <source>
        <dbReference type="PROSITE" id="PS50102"/>
    </source>
</evidence>
<evidence type="ECO:0000256" key="1">
    <source>
        <dbReference type="ARBA" id="ARBA00022884"/>
    </source>
</evidence>
<dbReference type="EMBL" id="JAPZBS010000002">
    <property type="protein sequence ID" value="KAJ5381601.1"/>
    <property type="molecule type" value="Genomic_DNA"/>
</dbReference>
<evidence type="ECO:0000256" key="3">
    <source>
        <dbReference type="SAM" id="MobiDB-lite"/>
    </source>
</evidence>
<dbReference type="InterPro" id="IPR000504">
    <property type="entry name" value="RRM_dom"/>
</dbReference>
<dbReference type="InterPro" id="IPR025715">
    <property type="entry name" value="FoP_C"/>
</dbReference>
<feature type="compositionally biased region" description="Low complexity" evidence="3">
    <location>
        <begin position="190"/>
        <end position="213"/>
    </location>
</feature>
<reference evidence="5" key="1">
    <citation type="submission" date="2022-11" db="EMBL/GenBank/DDBJ databases">
        <authorList>
            <person name="Petersen C."/>
        </authorList>
    </citation>
    <scope>NUCLEOTIDE SEQUENCE</scope>
    <source>
        <strain evidence="5">IBT 29864</strain>
    </source>
</reference>
<comment type="caution">
    <text evidence="5">The sequence shown here is derived from an EMBL/GenBank/DDBJ whole genome shotgun (WGS) entry which is preliminary data.</text>
</comment>
<dbReference type="SUPFAM" id="SSF54928">
    <property type="entry name" value="RNA-binding domain, RBD"/>
    <property type="match status" value="1"/>
</dbReference>
<dbReference type="Pfam" id="PF00076">
    <property type="entry name" value="RRM_1"/>
    <property type="match status" value="1"/>
</dbReference>
<dbReference type="InterPro" id="IPR012677">
    <property type="entry name" value="Nucleotide-bd_a/b_plait_sf"/>
</dbReference>
<organism evidence="5 6">
    <name type="scientific">Penicillium cataractarum</name>
    <dbReference type="NCBI Taxonomy" id="2100454"/>
    <lineage>
        <taxon>Eukaryota</taxon>
        <taxon>Fungi</taxon>
        <taxon>Dikarya</taxon>
        <taxon>Ascomycota</taxon>
        <taxon>Pezizomycotina</taxon>
        <taxon>Eurotiomycetes</taxon>
        <taxon>Eurotiomycetidae</taxon>
        <taxon>Eurotiales</taxon>
        <taxon>Aspergillaceae</taxon>
        <taxon>Penicillium</taxon>
    </lineage>
</organism>
<dbReference type="GeneID" id="81436137"/>
<dbReference type="PROSITE" id="PS50102">
    <property type="entry name" value="RRM"/>
    <property type="match status" value="1"/>
</dbReference>
<evidence type="ECO:0000313" key="6">
    <source>
        <dbReference type="Proteomes" id="UP001147782"/>
    </source>
</evidence>
<feature type="compositionally biased region" description="Basic and acidic residues" evidence="3">
    <location>
        <begin position="65"/>
        <end position="88"/>
    </location>
</feature>
<name>A0A9W9SN79_9EURO</name>
<dbReference type="GO" id="GO:0005634">
    <property type="term" value="C:nucleus"/>
    <property type="evidence" value="ECO:0007669"/>
    <property type="project" value="TreeGrafter"/>
</dbReference>
<dbReference type="PANTHER" id="PTHR19965:SF82">
    <property type="entry name" value="THO COMPLEX SUBUNIT 4"/>
    <property type="match status" value="1"/>
</dbReference>
<feature type="region of interest" description="Disordered" evidence="3">
    <location>
        <begin position="63"/>
        <end position="222"/>
    </location>
</feature>
<dbReference type="AlphaFoldDB" id="A0A9W9SN79"/>
<evidence type="ECO:0000256" key="2">
    <source>
        <dbReference type="PROSITE-ProRule" id="PRU00176"/>
    </source>
</evidence>
<feature type="compositionally biased region" description="Basic residues" evidence="3">
    <location>
        <begin position="127"/>
        <end position="136"/>
    </location>
</feature>
<feature type="domain" description="RRM" evidence="4">
    <location>
        <begin position="1"/>
        <end position="64"/>
    </location>
</feature>
<dbReference type="InterPro" id="IPR035979">
    <property type="entry name" value="RBD_domain_sf"/>
</dbReference>
<dbReference type="Pfam" id="PF13865">
    <property type="entry name" value="FoP_duplication"/>
    <property type="match status" value="1"/>
</dbReference>
<dbReference type="RefSeq" id="XP_056559172.1">
    <property type="nucleotide sequence ID" value="XM_056696960.1"/>
</dbReference>
<reference evidence="5" key="2">
    <citation type="journal article" date="2023" name="IMA Fungus">
        <title>Comparative genomic study of the Penicillium genus elucidates a diverse pangenome and 15 lateral gene transfer events.</title>
        <authorList>
            <person name="Petersen C."/>
            <person name="Sorensen T."/>
            <person name="Nielsen M.R."/>
            <person name="Sondergaard T.E."/>
            <person name="Sorensen J.L."/>
            <person name="Fitzpatrick D.A."/>
            <person name="Frisvad J.C."/>
            <person name="Nielsen K.L."/>
        </authorList>
    </citation>
    <scope>NUCLEOTIDE SEQUENCE</scope>
    <source>
        <strain evidence="5">IBT 29864</strain>
    </source>
</reference>
<dbReference type="PANTHER" id="PTHR19965">
    <property type="entry name" value="RNA AND EXPORT FACTOR BINDING PROTEIN"/>
    <property type="match status" value="1"/>
</dbReference>